<dbReference type="Proteomes" id="UP000008144">
    <property type="component" value="Chromosome 14"/>
</dbReference>
<dbReference type="OrthoDB" id="10066957at2759"/>
<dbReference type="Gene3D" id="3.30.70.1820">
    <property type="entry name" value="L1 transposable element, RRM domain"/>
    <property type="match status" value="1"/>
</dbReference>
<dbReference type="Ensembl" id="ENSCINT00000031202.1">
    <property type="protein sequence ID" value="ENSCINP00000033108.1"/>
    <property type="gene ID" value="ENSCING00000017976.1"/>
</dbReference>
<reference evidence="2" key="1">
    <citation type="journal article" date="2002" name="Science">
        <title>The draft genome of Ciona intestinalis: insights into chordate and vertebrate origins.</title>
        <authorList>
            <person name="Dehal P."/>
            <person name="Satou Y."/>
            <person name="Campbell R.K."/>
            <person name="Chapman J."/>
            <person name="Degnan B."/>
            <person name="De Tomaso A."/>
            <person name="Davidson B."/>
            <person name="Di Gregorio A."/>
            <person name="Gelpke M."/>
            <person name="Goodstein D.M."/>
            <person name="Harafuji N."/>
            <person name="Hastings K.E."/>
            <person name="Ho I."/>
            <person name="Hotta K."/>
            <person name="Huang W."/>
            <person name="Kawashima T."/>
            <person name="Lemaire P."/>
            <person name="Martinez D."/>
            <person name="Meinertzhagen I.A."/>
            <person name="Necula S."/>
            <person name="Nonaka M."/>
            <person name="Putnam N."/>
            <person name="Rash S."/>
            <person name="Saiga H."/>
            <person name="Satake M."/>
            <person name="Terry A."/>
            <person name="Yamada L."/>
            <person name="Wang H.G."/>
            <person name="Awazu S."/>
            <person name="Azumi K."/>
            <person name="Boore J."/>
            <person name="Branno M."/>
            <person name="Chin-Bow S."/>
            <person name="DeSantis R."/>
            <person name="Doyle S."/>
            <person name="Francino P."/>
            <person name="Keys D.N."/>
            <person name="Haga S."/>
            <person name="Hayashi H."/>
            <person name="Hino K."/>
            <person name="Imai K.S."/>
            <person name="Inaba K."/>
            <person name="Kano S."/>
            <person name="Kobayashi K."/>
            <person name="Kobayashi M."/>
            <person name="Lee B.I."/>
            <person name="Makabe K.W."/>
            <person name="Manohar C."/>
            <person name="Matassi G."/>
            <person name="Medina M."/>
            <person name="Mochizuki Y."/>
            <person name="Mount S."/>
            <person name="Morishita T."/>
            <person name="Miura S."/>
            <person name="Nakayama A."/>
            <person name="Nishizaka S."/>
            <person name="Nomoto H."/>
            <person name="Ohta F."/>
            <person name="Oishi K."/>
            <person name="Rigoutsos I."/>
            <person name="Sano M."/>
            <person name="Sasaki A."/>
            <person name="Sasakura Y."/>
            <person name="Shoguchi E."/>
            <person name="Shin-i T."/>
            <person name="Spagnuolo A."/>
            <person name="Stainier D."/>
            <person name="Suzuki M.M."/>
            <person name="Tassy O."/>
            <person name="Takatori N."/>
            <person name="Tokuoka M."/>
            <person name="Yagi K."/>
            <person name="Yoshizaki F."/>
            <person name="Wada S."/>
            <person name="Zhang C."/>
            <person name="Hyatt P.D."/>
            <person name="Larimer F."/>
            <person name="Detter C."/>
            <person name="Doggett N."/>
            <person name="Glavina T."/>
            <person name="Hawkins T."/>
            <person name="Richardson P."/>
            <person name="Lucas S."/>
            <person name="Kohara Y."/>
            <person name="Levine M."/>
            <person name="Satoh N."/>
            <person name="Rokhsar D.S."/>
        </authorList>
    </citation>
    <scope>NUCLEOTIDE SEQUENCE [LARGE SCALE GENOMIC DNA]</scope>
</reference>
<sequence length="212" mass="24836">MPGLFRPALLAVVIFALSVVFIFDRQRVLTEQISSMFDRVELIKEEQLRLSVMHDRFASDVNKTMSVMRSQDRQIEILDQQSRRYNLRFLGIPEREDQDLLSLVSEIIERKMGITIGGRGIESAKRIDEGVRPRPVLVKFSRWKEKSRVAHKRKSLPKSMEIEDDLTDFQKSIKFQLKEIARKAEREGKGVRWYGKQLFVDGKEIKLEDVRT</sequence>
<dbReference type="InParanoid" id="H2XTX4"/>
<dbReference type="GeneID" id="100181609"/>
<reference evidence="1" key="4">
    <citation type="submission" date="2025-09" db="UniProtKB">
        <authorList>
            <consortium name="Ensembl"/>
        </authorList>
    </citation>
    <scope>IDENTIFICATION</scope>
</reference>
<dbReference type="GO" id="GO:1990904">
    <property type="term" value="C:ribonucleoprotein complex"/>
    <property type="evidence" value="ECO:0000318"/>
    <property type="project" value="GO_Central"/>
</dbReference>
<gene>
    <name evidence="1" type="primary">LOC100181609</name>
</gene>
<dbReference type="KEGG" id="cin:100181609"/>
<name>H2XTX4_CIOIN</name>
<protein>
    <submittedName>
        <fullName evidence="1">Uncharacterized LOC100181609</fullName>
    </submittedName>
</protein>
<dbReference type="AlphaFoldDB" id="H2XTX4"/>
<accession>A0A1W2WGN1</accession>
<dbReference type="GO" id="GO:0032197">
    <property type="term" value="P:retrotransposition"/>
    <property type="evidence" value="ECO:0000318"/>
    <property type="project" value="GO_Central"/>
</dbReference>
<evidence type="ECO:0000313" key="2">
    <source>
        <dbReference type="Proteomes" id="UP000008144"/>
    </source>
</evidence>
<reference evidence="1" key="3">
    <citation type="submission" date="2025-08" db="UniProtKB">
        <authorList>
            <consortium name="Ensembl"/>
        </authorList>
    </citation>
    <scope>IDENTIFICATION</scope>
</reference>
<reference evidence="1" key="2">
    <citation type="journal article" date="2008" name="Genome Biol.">
        <title>Improved genome assembly and evidence-based global gene model set for the chordate Ciona intestinalis: new insight into intron and operon populations.</title>
        <authorList>
            <person name="Satou Y."/>
            <person name="Mineta K."/>
            <person name="Ogasawara M."/>
            <person name="Sasakura Y."/>
            <person name="Shoguchi E."/>
            <person name="Ueno K."/>
            <person name="Yamada L."/>
            <person name="Matsumoto J."/>
            <person name="Wasserscheid J."/>
            <person name="Dewar K."/>
            <person name="Wiley G.B."/>
            <person name="Macmil S.L."/>
            <person name="Roe B.A."/>
            <person name="Zeller R.W."/>
            <person name="Hastings K.E."/>
            <person name="Lemaire P."/>
            <person name="Lindquist E."/>
            <person name="Endo T."/>
            <person name="Hotta K."/>
            <person name="Inaba K."/>
        </authorList>
    </citation>
    <scope>NUCLEOTIDE SEQUENCE [LARGE SCALE GENOMIC DNA]</scope>
    <source>
        <strain evidence="1">wild type</strain>
    </source>
</reference>
<accession>H2XTX4</accession>
<dbReference type="GO" id="GO:0003727">
    <property type="term" value="F:single-stranded RNA binding"/>
    <property type="evidence" value="ECO:0000318"/>
    <property type="project" value="GO_Central"/>
</dbReference>
<evidence type="ECO:0000313" key="1">
    <source>
        <dbReference type="Ensembl" id="ENSCINP00000033108.1"/>
    </source>
</evidence>
<proteinExistence type="predicted"/>
<keyword evidence="2" id="KW-1185">Reference proteome</keyword>
<dbReference type="HOGENOM" id="CLU_1299342_0_0_1"/>
<dbReference type="RefSeq" id="XP_002128773.1">
    <property type="nucleotide sequence ID" value="XM_002128737.5"/>
</dbReference>
<organism evidence="1 2">
    <name type="scientific">Ciona intestinalis</name>
    <name type="common">Transparent sea squirt</name>
    <name type="synonym">Ascidia intestinalis</name>
    <dbReference type="NCBI Taxonomy" id="7719"/>
    <lineage>
        <taxon>Eukaryota</taxon>
        <taxon>Metazoa</taxon>
        <taxon>Chordata</taxon>
        <taxon>Tunicata</taxon>
        <taxon>Ascidiacea</taxon>
        <taxon>Phlebobranchia</taxon>
        <taxon>Cionidae</taxon>
        <taxon>Ciona</taxon>
    </lineage>
</organism>
<dbReference type="EMBL" id="EAAA01001286">
    <property type="status" value="NOT_ANNOTATED_CDS"/>
    <property type="molecule type" value="Genomic_DNA"/>
</dbReference>